<proteinExistence type="predicted"/>
<gene>
    <name evidence="1" type="ORF">RRG08_037613</name>
</gene>
<evidence type="ECO:0000313" key="2">
    <source>
        <dbReference type="Proteomes" id="UP001283361"/>
    </source>
</evidence>
<reference evidence="1" key="1">
    <citation type="journal article" date="2023" name="G3 (Bethesda)">
        <title>A reference genome for the long-term kleptoplast-retaining sea slug Elysia crispata morphotype clarki.</title>
        <authorList>
            <person name="Eastman K.E."/>
            <person name="Pendleton A.L."/>
            <person name="Shaikh M.A."/>
            <person name="Suttiyut T."/>
            <person name="Ogas R."/>
            <person name="Tomko P."/>
            <person name="Gavelis G."/>
            <person name="Widhalm J.R."/>
            <person name="Wisecaver J.H."/>
        </authorList>
    </citation>
    <scope>NUCLEOTIDE SEQUENCE</scope>
    <source>
        <strain evidence="1">ECLA1</strain>
    </source>
</reference>
<protein>
    <submittedName>
        <fullName evidence="1">Uncharacterized protein</fullName>
    </submittedName>
</protein>
<organism evidence="1 2">
    <name type="scientific">Elysia crispata</name>
    <name type="common">lettuce slug</name>
    <dbReference type="NCBI Taxonomy" id="231223"/>
    <lineage>
        <taxon>Eukaryota</taxon>
        <taxon>Metazoa</taxon>
        <taxon>Spiralia</taxon>
        <taxon>Lophotrochozoa</taxon>
        <taxon>Mollusca</taxon>
        <taxon>Gastropoda</taxon>
        <taxon>Heterobranchia</taxon>
        <taxon>Euthyneura</taxon>
        <taxon>Panpulmonata</taxon>
        <taxon>Sacoglossa</taxon>
        <taxon>Placobranchoidea</taxon>
        <taxon>Plakobranchidae</taxon>
        <taxon>Elysia</taxon>
    </lineage>
</organism>
<sequence>MPHNIHAARVGANNSKLQDVLHLMMASGQERPGYTSAISLLMSSNVRACFVLTRTCSTEAPQGSVLKPYSSWGVGTFSRFYQCDANKFIRLEDQLLNLGSRELVAHCAGLPVTDDFIIGPGLRKGLALAQYDHCLVLGNR</sequence>
<dbReference type="Proteomes" id="UP001283361">
    <property type="component" value="Unassembled WGS sequence"/>
</dbReference>
<name>A0AAE0YGJ8_9GAST</name>
<comment type="caution">
    <text evidence="1">The sequence shown here is derived from an EMBL/GenBank/DDBJ whole genome shotgun (WGS) entry which is preliminary data.</text>
</comment>
<evidence type="ECO:0000313" key="1">
    <source>
        <dbReference type="EMBL" id="KAK3744997.1"/>
    </source>
</evidence>
<accession>A0AAE0YGJ8</accession>
<dbReference type="AlphaFoldDB" id="A0AAE0YGJ8"/>
<dbReference type="EMBL" id="JAWDGP010006239">
    <property type="protein sequence ID" value="KAK3744997.1"/>
    <property type="molecule type" value="Genomic_DNA"/>
</dbReference>
<keyword evidence="2" id="KW-1185">Reference proteome</keyword>